<organism evidence="1 2">
    <name type="scientific">Elysia crispata</name>
    <name type="common">lettuce slug</name>
    <dbReference type="NCBI Taxonomy" id="231223"/>
    <lineage>
        <taxon>Eukaryota</taxon>
        <taxon>Metazoa</taxon>
        <taxon>Spiralia</taxon>
        <taxon>Lophotrochozoa</taxon>
        <taxon>Mollusca</taxon>
        <taxon>Gastropoda</taxon>
        <taxon>Heterobranchia</taxon>
        <taxon>Euthyneura</taxon>
        <taxon>Panpulmonata</taxon>
        <taxon>Sacoglossa</taxon>
        <taxon>Placobranchoidea</taxon>
        <taxon>Plakobranchidae</taxon>
        <taxon>Elysia</taxon>
    </lineage>
</organism>
<dbReference type="Gene3D" id="3.30.450.40">
    <property type="match status" value="1"/>
</dbReference>
<dbReference type="SUPFAM" id="SSF55781">
    <property type="entry name" value="GAF domain-like"/>
    <property type="match status" value="1"/>
</dbReference>
<sequence length="94" mass="10486">MCPPEFRQRLLNLAASAGAVNRKTYQCRQSTENDSPLKVTSKIAELVLVSGETINITDASQDPRVGHADETVKGIRTRSVLCKPVRDRHFHIIE</sequence>
<dbReference type="AlphaFoldDB" id="A0AAE1B789"/>
<keyword evidence="2" id="KW-1185">Reference proteome</keyword>
<dbReference type="EMBL" id="JAWDGP010000493">
    <property type="protein sequence ID" value="KAK3800171.1"/>
    <property type="molecule type" value="Genomic_DNA"/>
</dbReference>
<dbReference type="Proteomes" id="UP001283361">
    <property type="component" value="Unassembled WGS sequence"/>
</dbReference>
<dbReference type="InterPro" id="IPR029016">
    <property type="entry name" value="GAF-like_dom_sf"/>
</dbReference>
<reference evidence="1" key="1">
    <citation type="journal article" date="2023" name="G3 (Bethesda)">
        <title>A reference genome for the long-term kleptoplast-retaining sea slug Elysia crispata morphotype clarki.</title>
        <authorList>
            <person name="Eastman K.E."/>
            <person name="Pendleton A.L."/>
            <person name="Shaikh M.A."/>
            <person name="Suttiyut T."/>
            <person name="Ogas R."/>
            <person name="Tomko P."/>
            <person name="Gavelis G."/>
            <person name="Widhalm J.R."/>
            <person name="Wisecaver J.H."/>
        </authorList>
    </citation>
    <scope>NUCLEOTIDE SEQUENCE</scope>
    <source>
        <strain evidence="1">ECLA1</strain>
    </source>
</reference>
<comment type="caution">
    <text evidence="1">The sequence shown here is derived from an EMBL/GenBank/DDBJ whole genome shotgun (WGS) entry which is preliminary data.</text>
</comment>
<evidence type="ECO:0000313" key="1">
    <source>
        <dbReference type="EMBL" id="KAK3800171.1"/>
    </source>
</evidence>
<proteinExistence type="predicted"/>
<name>A0AAE1B789_9GAST</name>
<protein>
    <submittedName>
        <fullName evidence="1">Uncharacterized protein</fullName>
    </submittedName>
</protein>
<accession>A0AAE1B789</accession>
<evidence type="ECO:0000313" key="2">
    <source>
        <dbReference type="Proteomes" id="UP001283361"/>
    </source>
</evidence>
<gene>
    <name evidence="1" type="ORF">RRG08_038010</name>
</gene>